<feature type="region of interest" description="Disordered" evidence="1">
    <location>
        <begin position="1"/>
        <end position="31"/>
    </location>
</feature>
<keyword evidence="3" id="KW-1185">Reference proteome</keyword>
<organism evidence="2 3">
    <name type="scientific">Camellia sinensis</name>
    <name type="common">Tea plant</name>
    <name type="synonym">Thea sinensis</name>
    <dbReference type="NCBI Taxonomy" id="4442"/>
    <lineage>
        <taxon>Eukaryota</taxon>
        <taxon>Viridiplantae</taxon>
        <taxon>Streptophyta</taxon>
        <taxon>Embryophyta</taxon>
        <taxon>Tracheophyta</taxon>
        <taxon>Spermatophyta</taxon>
        <taxon>Magnoliopsida</taxon>
        <taxon>eudicotyledons</taxon>
        <taxon>Gunneridae</taxon>
        <taxon>Pentapetalae</taxon>
        <taxon>asterids</taxon>
        <taxon>Ericales</taxon>
        <taxon>Theaceae</taxon>
        <taxon>Camellia</taxon>
    </lineage>
</organism>
<gene>
    <name evidence="2" type="ORF">HYC85_028076</name>
</gene>
<protein>
    <submittedName>
        <fullName evidence="2">Uncharacterized protein</fullName>
    </submittedName>
</protein>
<reference evidence="3" key="1">
    <citation type="journal article" date="2020" name="Nat. Commun.">
        <title>Genome assembly of wild tea tree DASZ reveals pedigree and selection history of tea varieties.</title>
        <authorList>
            <person name="Zhang W."/>
            <person name="Zhang Y."/>
            <person name="Qiu H."/>
            <person name="Guo Y."/>
            <person name="Wan H."/>
            <person name="Zhang X."/>
            <person name="Scossa F."/>
            <person name="Alseekh S."/>
            <person name="Zhang Q."/>
            <person name="Wang P."/>
            <person name="Xu L."/>
            <person name="Schmidt M.H."/>
            <person name="Jia X."/>
            <person name="Li D."/>
            <person name="Zhu A."/>
            <person name="Guo F."/>
            <person name="Chen W."/>
            <person name="Ni D."/>
            <person name="Usadel B."/>
            <person name="Fernie A.R."/>
            <person name="Wen W."/>
        </authorList>
    </citation>
    <scope>NUCLEOTIDE SEQUENCE [LARGE SCALE GENOMIC DNA]</scope>
    <source>
        <strain evidence="3">cv. G240</strain>
    </source>
</reference>
<dbReference type="AlphaFoldDB" id="A0A7J7FU70"/>
<dbReference type="Proteomes" id="UP000593564">
    <property type="component" value="Unassembled WGS sequence"/>
</dbReference>
<comment type="caution">
    <text evidence="2">The sequence shown here is derived from an EMBL/GenBank/DDBJ whole genome shotgun (WGS) entry which is preliminary data.</text>
</comment>
<accession>A0A7J7FU70</accession>
<proteinExistence type="predicted"/>
<evidence type="ECO:0000313" key="3">
    <source>
        <dbReference type="Proteomes" id="UP000593564"/>
    </source>
</evidence>
<name>A0A7J7FU70_CAMSI</name>
<dbReference type="EMBL" id="JACBKZ010000014">
    <property type="protein sequence ID" value="KAF5931905.1"/>
    <property type="molecule type" value="Genomic_DNA"/>
</dbReference>
<evidence type="ECO:0000256" key="1">
    <source>
        <dbReference type="SAM" id="MobiDB-lite"/>
    </source>
</evidence>
<reference evidence="2 3" key="2">
    <citation type="submission" date="2020-07" db="EMBL/GenBank/DDBJ databases">
        <title>Genome assembly of wild tea tree DASZ reveals pedigree and selection history of tea varieties.</title>
        <authorList>
            <person name="Zhang W."/>
        </authorList>
    </citation>
    <scope>NUCLEOTIDE SEQUENCE [LARGE SCALE GENOMIC DNA]</scope>
    <source>
        <strain evidence="3">cv. G240</strain>
        <tissue evidence="2">Leaf</tissue>
    </source>
</reference>
<evidence type="ECO:0000313" key="2">
    <source>
        <dbReference type="EMBL" id="KAF5931905.1"/>
    </source>
</evidence>
<sequence length="379" mass="40216">MSHVGDEEKVAQDTEVISQAGDDEEVAQDTDAATEQRQVLLEVHVLVNQANKVLVAQEVGTVTDQLEVDSDGHGLACQGSEGLVVQETHILAGHSGGVLEVHASPSCVSVAQGTSEISPKIDLPTSQVTSDVILETYMLTSHVVDVSTEQFEVASRASVSVGRFCVSWEDSDCLRHHVPDQHQGIPAVPLLGGKAALSSSFGGDSASTISSSLFGDGVLVGRMHEMIRSGRSATLGVCDVAEGGVFTLTPLPTSDGVYAISHLARGCVSLWGADGVERLLDPTILFAGLREEILPRLLYVLQYKPSTFARIGLSYLLVHCLNGFGEMLEGLSQLSTQDASVDQLVACNIEYFPSSFASESHVGRGDGDFQETNMDCQVC</sequence>
<feature type="compositionally biased region" description="Basic and acidic residues" evidence="1">
    <location>
        <begin position="1"/>
        <end position="12"/>
    </location>
</feature>